<dbReference type="Proteomes" id="UP000283509">
    <property type="component" value="Unassembled WGS sequence"/>
</dbReference>
<evidence type="ECO:0000259" key="2">
    <source>
        <dbReference type="PROSITE" id="PS50213"/>
    </source>
</evidence>
<organism evidence="3 4">
    <name type="scientific">Penaeus vannamei</name>
    <name type="common">Whiteleg shrimp</name>
    <name type="synonym">Litopenaeus vannamei</name>
    <dbReference type="NCBI Taxonomy" id="6689"/>
    <lineage>
        <taxon>Eukaryota</taxon>
        <taxon>Metazoa</taxon>
        <taxon>Ecdysozoa</taxon>
        <taxon>Arthropoda</taxon>
        <taxon>Crustacea</taxon>
        <taxon>Multicrustacea</taxon>
        <taxon>Malacostraca</taxon>
        <taxon>Eumalacostraca</taxon>
        <taxon>Eucarida</taxon>
        <taxon>Decapoda</taxon>
        <taxon>Dendrobranchiata</taxon>
        <taxon>Penaeoidea</taxon>
        <taxon>Penaeidae</taxon>
        <taxon>Penaeus</taxon>
    </lineage>
</organism>
<dbReference type="GO" id="GO:0005615">
    <property type="term" value="C:extracellular space"/>
    <property type="evidence" value="ECO:0007669"/>
    <property type="project" value="TreeGrafter"/>
</dbReference>
<dbReference type="InterPro" id="IPR036378">
    <property type="entry name" value="FAS1_dom_sf"/>
</dbReference>
<dbReference type="EMBL" id="QCYY01001607">
    <property type="protein sequence ID" value="ROT76818.1"/>
    <property type="molecule type" value="Genomic_DNA"/>
</dbReference>
<feature type="domain" description="FAS1" evidence="2">
    <location>
        <begin position="16"/>
        <end position="147"/>
    </location>
</feature>
<comment type="caution">
    <text evidence="3">The sequence shown here is derived from an EMBL/GenBank/DDBJ whole genome shotgun (WGS) entry which is preliminary data.</text>
</comment>
<dbReference type="InterPro" id="IPR050904">
    <property type="entry name" value="Adhesion/Biosynth-related"/>
</dbReference>
<dbReference type="OrthoDB" id="286301at2759"/>
<evidence type="ECO:0000313" key="4">
    <source>
        <dbReference type="Proteomes" id="UP000283509"/>
    </source>
</evidence>
<gene>
    <name evidence="3" type="ORF">C7M84_004579</name>
</gene>
<dbReference type="InterPro" id="IPR000782">
    <property type="entry name" value="FAS1_domain"/>
</dbReference>
<feature type="compositionally biased region" description="Basic residues" evidence="1">
    <location>
        <begin position="236"/>
        <end position="252"/>
    </location>
</feature>
<dbReference type="SUPFAM" id="SSF82153">
    <property type="entry name" value="FAS1 domain"/>
    <property type="match status" value="2"/>
</dbReference>
<dbReference type="AlphaFoldDB" id="A0A3R7P6G3"/>
<evidence type="ECO:0000313" key="3">
    <source>
        <dbReference type="EMBL" id="ROT76818.1"/>
    </source>
</evidence>
<dbReference type="PANTHER" id="PTHR10900:SF77">
    <property type="entry name" value="FI19380P1"/>
    <property type="match status" value="1"/>
</dbReference>
<dbReference type="PROSITE" id="PS50213">
    <property type="entry name" value="FAS1"/>
    <property type="match status" value="1"/>
</dbReference>
<proteinExistence type="predicted"/>
<name>A0A3R7P6G3_PENVA</name>
<feature type="region of interest" description="Disordered" evidence="1">
    <location>
        <begin position="235"/>
        <end position="282"/>
    </location>
</feature>
<evidence type="ECO:0000256" key="1">
    <source>
        <dbReference type="SAM" id="MobiDB-lite"/>
    </source>
</evidence>
<sequence length="389" mass="44299">MLLYYEHRFIIKAIQPSKNLIELAESRNLFTFVELVKKAGLEETLSHTGDYTFFVPDEAAWYSLDSEVLSAARRDLELAGQLVRFHGAYGRHLTNAITDNQAIMSLDEENPVRLQVWRRALGVEDAKITEKDIEAQNGVIHIINKVIVPSNQSVQDILRVIPQQRFNIFLEALQQASSQENSVLSLGPGDEVFYTFFVPPDSAFRQLNAVRRERRWRFSCLWWFVLGWEAASPPSHQHHLHPHHHPPHHLHPHQPPSPITTLPHHLHPPSHPPHPNPSLLLRQEPFPRSSRMTATSWADQEPHRRQHVPGYVLRGKPCLYTVEAWRAPSTSKKTSANSITVNGASVTSSHMSAKGVIHVIDKVFLPENSYTYSTYKTTSSSSTYKKTVT</sequence>
<reference evidence="3 4" key="1">
    <citation type="submission" date="2018-04" db="EMBL/GenBank/DDBJ databases">
        <authorList>
            <person name="Zhang X."/>
            <person name="Yuan J."/>
            <person name="Li F."/>
            <person name="Xiang J."/>
        </authorList>
    </citation>
    <scope>NUCLEOTIDE SEQUENCE [LARGE SCALE GENOMIC DNA]</scope>
    <source>
        <tissue evidence="3">Muscle</tissue>
    </source>
</reference>
<keyword evidence="4" id="KW-1185">Reference proteome</keyword>
<dbReference type="STRING" id="6689.A0A3R7P6G3"/>
<dbReference type="Pfam" id="PF02469">
    <property type="entry name" value="Fasciclin"/>
    <property type="match status" value="2"/>
</dbReference>
<dbReference type="Gene3D" id="2.30.180.10">
    <property type="entry name" value="FAS1 domain"/>
    <property type="match status" value="1"/>
</dbReference>
<dbReference type="SMART" id="SM00554">
    <property type="entry name" value="FAS1"/>
    <property type="match status" value="2"/>
</dbReference>
<dbReference type="PANTHER" id="PTHR10900">
    <property type="entry name" value="PERIOSTIN-RELATED"/>
    <property type="match status" value="1"/>
</dbReference>
<reference evidence="3 4" key="2">
    <citation type="submission" date="2019-01" db="EMBL/GenBank/DDBJ databases">
        <title>The decoding of complex shrimp genome reveals the adaptation for benthos swimmer, frequently molting mechanism and breeding impact on genome.</title>
        <authorList>
            <person name="Sun Y."/>
            <person name="Gao Y."/>
            <person name="Yu Y."/>
        </authorList>
    </citation>
    <scope>NUCLEOTIDE SEQUENCE [LARGE SCALE GENOMIC DNA]</scope>
    <source>
        <tissue evidence="3">Muscle</tissue>
    </source>
</reference>
<accession>A0A3R7P6G3</accession>
<protein>
    <recommendedName>
        <fullName evidence="2">FAS1 domain-containing protein</fullName>
    </recommendedName>
</protein>